<evidence type="ECO:0000256" key="7">
    <source>
        <dbReference type="SAM" id="MobiDB-lite"/>
    </source>
</evidence>
<dbReference type="GO" id="GO:0005886">
    <property type="term" value="C:plasma membrane"/>
    <property type="evidence" value="ECO:0007669"/>
    <property type="project" value="UniProtKB-SubCell"/>
</dbReference>
<comment type="subcellular location">
    <subcellularLocation>
        <location evidence="1">Cell membrane</location>
        <topology evidence="1">Multi-pass membrane protein</topology>
    </subcellularLocation>
</comment>
<keyword evidence="11" id="KW-1185">Reference proteome</keyword>
<reference evidence="10 11" key="1">
    <citation type="submission" date="2016-10" db="EMBL/GenBank/DDBJ databases">
        <authorList>
            <person name="de Groot N.N."/>
        </authorList>
    </citation>
    <scope>NUCLEOTIDE SEQUENCE [LARGE SCALE GENOMIC DNA]</scope>
    <source>
        <strain evidence="10 11">DSM 21800</strain>
    </source>
</reference>
<keyword evidence="6 8" id="KW-0472">Membrane</keyword>
<evidence type="ECO:0000256" key="1">
    <source>
        <dbReference type="ARBA" id="ARBA00004651"/>
    </source>
</evidence>
<evidence type="ECO:0000313" key="10">
    <source>
        <dbReference type="EMBL" id="SDT10972.1"/>
    </source>
</evidence>
<accession>A0A1H1XPA2</accession>
<comment type="similarity">
    <text evidence="2">Belongs to the DedA family.</text>
</comment>
<proteinExistence type="inferred from homology"/>
<sequence>MDQIRGHLLLFLAVAIGSAIPFVPTGEMVSGSSALAAHSRLDVVLIFLITWAASVLGDTMLLLEARLGARKLRPWLARRKYAGRVTQAEQKLHKNAFSAIVTGRLIPGGRAPVVIALGLGRYSIRRFVAFDAVACGLWALIYSTIGSIGGRIANHPLWGIVIAIAFAVCMSVLVQQLIKLVHWQRNRRADEATRRRELEPRTDLLNDLTYVTDQLSVPHQQSDTDSPQPQIRPGQRPQSQRERSQR</sequence>
<dbReference type="RefSeq" id="WP_091527329.1">
    <property type="nucleotide sequence ID" value="NZ_LT629772.1"/>
</dbReference>
<dbReference type="InterPro" id="IPR051311">
    <property type="entry name" value="DedA_domain"/>
</dbReference>
<dbReference type="PANTHER" id="PTHR42709">
    <property type="entry name" value="ALKALINE PHOSPHATASE LIKE PROTEIN"/>
    <property type="match status" value="1"/>
</dbReference>
<protein>
    <submittedName>
        <fullName evidence="10">Membrane protein DedA, SNARE-associated domain</fullName>
    </submittedName>
</protein>
<dbReference type="Proteomes" id="UP000199103">
    <property type="component" value="Chromosome I"/>
</dbReference>
<evidence type="ECO:0000256" key="4">
    <source>
        <dbReference type="ARBA" id="ARBA00022692"/>
    </source>
</evidence>
<dbReference type="InterPro" id="IPR032816">
    <property type="entry name" value="VTT_dom"/>
</dbReference>
<feature type="transmembrane region" description="Helical" evidence="8">
    <location>
        <begin position="127"/>
        <end position="145"/>
    </location>
</feature>
<feature type="region of interest" description="Disordered" evidence="7">
    <location>
        <begin position="216"/>
        <end position="246"/>
    </location>
</feature>
<feature type="transmembrane region" description="Helical" evidence="8">
    <location>
        <begin position="157"/>
        <end position="178"/>
    </location>
</feature>
<dbReference type="PANTHER" id="PTHR42709:SF6">
    <property type="entry name" value="UNDECAPRENYL PHOSPHATE TRANSPORTER A"/>
    <property type="match status" value="1"/>
</dbReference>
<evidence type="ECO:0000256" key="3">
    <source>
        <dbReference type="ARBA" id="ARBA00022475"/>
    </source>
</evidence>
<keyword evidence="5 8" id="KW-1133">Transmembrane helix</keyword>
<feature type="domain" description="VTT" evidence="9">
    <location>
        <begin position="42"/>
        <end position="147"/>
    </location>
</feature>
<dbReference type="AlphaFoldDB" id="A0A1H1XPA2"/>
<feature type="compositionally biased region" description="Low complexity" evidence="7">
    <location>
        <begin position="227"/>
        <end position="238"/>
    </location>
</feature>
<dbReference type="STRING" id="630515.SAMN04489812_4173"/>
<dbReference type="OrthoDB" id="5189166at2"/>
<gene>
    <name evidence="10" type="ORF">SAMN04489812_4173</name>
</gene>
<feature type="compositionally biased region" description="Polar residues" evidence="7">
    <location>
        <begin position="216"/>
        <end position="226"/>
    </location>
</feature>
<evidence type="ECO:0000256" key="5">
    <source>
        <dbReference type="ARBA" id="ARBA00022989"/>
    </source>
</evidence>
<evidence type="ECO:0000256" key="6">
    <source>
        <dbReference type="ARBA" id="ARBA00023136"/>
    </source>
</evidence>
<evidence type="ECO:0000256" key="2">
    <source>
        <dbReference type="ARBA" id="ARBA00010792"/>
    </source>
</evidence>
<evidence type="ECO:0000256" key="8">
    <source>
        <dbReference type="SAM" id="Phobius"/>
    </source>
</evidence>
<organism evidence="10 11">
    <name type="scientific">Microlunatus soli</name>
    <dbReference type="NCBI Taxonomy" id="630515"/>
    <lineage>
        <taxon>Bacteria</taxon>
        <taxon>Bacillati</taxon>
        <taxon>Actinomycetota</taxon>
        <taxon>Actinomycetes</taxon>
        <taxon>Propionibacteriales</taxon>
        <taxon>Propionibacteriaceae</taxon>
        <taxon>Microlunatus</taxon>
    </lineage>
</organism>
<evidence type="ECO:0000313" key="11">
    <source>
        <dbReference type="Proteomes" id="UP000199103"/>
    </source>
</evidence>
<feature type="transmembrane region" description="Helical" evidence="8">
    <location>
        <begin position="43"/>
        <end position="63"/>
    </location>
</feature>
<dbReference type="EMBL" id="LT629772">
    <property type="protein sequence ID" value="SDT10972.1"/>
    <property type="molecule type" value="Genomic_DNA"/>
</dbReference>
<keyword evidence="4 8" id="KW-0812">Transmembrane</keyword>
<dbReference type="Pfam" id="PF09335">
    <property type="entry name" value="VTT_dom"/>
    <property type="match status" value="1"/>
</dbReference>
<keyword evidence="3" id="KW-1003">Cell membrane</keyword>
<name>A0A1H1XPA2_9ACTN</name>
<evidence type="ECO:0000259" key="9">
    <source>
        <dbReference type="Pfam" id="PF09335"/>
    </source>
</evidence>